<keyword evidence="7" id="KW-0627">Porphyrin biosynthesis</keyword>
<comment type="function">
    <text evidence="2">Tetrapolymerization of the monopyrrole PBG into the hydroxymethylbilane pre-uroporphyrinogen in several discrete steps.</text>
</comment>
<dbReference type="InterPro" id="IPR022417">
    <property type="entry name" value="Porphobilin_deaminase_N"/>
</dbReference>
<dbReference type="PIRSF" id="PIRSF001438">
    <property type="entry name" value="4pyrrol_synth_OHMeBilane_synth"/>
    <property type="match status" value="1"/>
</dbReference>
<comment type="cofactor">
    <cofactor evidence="1">
        <name>dipyrromethane</name>
        <dbReference type="ChEBI" id="CHEBI:60342"/>
    </cofactor>
</comment>
<evidence type="ECO:0000259" key="10">
    <source>
        <dbReference type="Pfam" id="PF01379"/>
    </source>
</evidence>
<dbReference type="Gene3D" id="3.30.160.40">
    <property type="entry name" value="Porphobilinogen deaminase, C-terminal domain"/>
    <property type="match status" value="1"/>
</dbReference>
<name>Q6AQP2_DESPS</name>
<evidence type="ECO:0000256" key="8">
    <source>
        <dbReference type="ARBA" id="ARBA00048169"/>
    </source>
</evidence>
<comment type="similarity">
    <text evidence="4">Belongs to the HMBS family.</text>
</comment>
<dbReference type="GO" id="GO:0006782">
    <property type="term" value="P:protoporphyrinogen IX biosynthetic process"/>
    <property type="evidence" value="ECO:0007669"/>
    <property type="project" value="UniProtKB-UniPathway"/>
</dbReference>
<protein>
    <recommendedName>
        <fullName evidence="9">Hydroxymethylbilane synthase</fullName>
        <ecNumber evidence="9">2.5.1.61</ecNumber>
    </recommendedName>
</protein>
<evidence type="ECO:0000256" key="5">
    <source>
        <dbReference type="ARBA" id="ARBA00011245"/>
    </source>
</evidence>
<dbReference type="STRING" id="177439.DP0602"/>
<dbReference type="RefSeq" id="WP_011187847.1">
    <property type="nucleotide sequence ID" value="NC_006138.1"/>
</dbReference>
<dbReference type="SUPFAM" id="SSF54782">
    <property type="entry name" value="Porphobilinogen deaminase (hydroxymethylbilane synthase), C-terminal domain"/>
    <property type="match status" value="1"/>
</dbReference>
<evidence type="ECO:0000256" key="4">
    <source>
        <dbReference type="ARBA" id="ARBA00005638"/>
    </source>
</evidence>
<dbReference type="UniPathway" id="UPA00251">
    <property type="reaction ID" value="UER00319"/>
</dbReference>
<dbReference type="PANTHER" id="PTHR11557:SF0">
    <property type="entry name" value="PORPHOBILINOGEN DEAMINASE"/>
    <property type="match status" value="1"/>
</dbReference>
<dbReference type="GO" id="GO:0005737">
    <property type="term" value="C:cytoplasm"/>
    <property type="evidence" value="ECO:0007669"/>
    <property type="project" value="UniProtKB-UniRule"/>
</dbReference>
<evidence type="ECO:0000313" key="12">
    <source>
        <dbReference type="EMBL" id="CAG35331.1"/>
    </source>
</evidence>
<comment type="subunit">
    <text evidence="5">Monomer.</text>
</comment>
<accession>Q6AQP2</accession>
<evidence type="ECO:0000259" key="11">
    <source>
        <dbReference type="Pfam" id="PF03900"/>
    </source>
</evidence>
<dbReference type="EMBL" id="CR522870">
    <property type="protein sequence ID" value="CAG35331.1"/>
    <property type="molecule type" value="Genomic_DNA"/>
</dbReference>
<dbReference type="NCBIfam" id="TIGR00212">
    <property type="entry name" value="hemC"/>
    <property type="match status" value="1"/>
</dbReference>
<proteinExistence type="inferred from homology"/>
<evidence type="ECO:0000313" key="13">
    <source>
        <dbReference type="Proteomes" id="UP000000602"/>
    </source>
</evidence>
<dbReference type="eggNOG" id="COG0181">
    <property type="taxonomic scope" value="Bacteria"/>
</dbReference>
<evidence type="ECO:0000256" key="1">
    <source>
        <dbReference type="ARBA" id="ARBA00001916"/>
    </source>
</evidence>
<feature type="domain" description="Porphobilinogen deaminase C-terminal" evidence="11">
    <location>
        <begin position="227"/>
        <end position="295"/>
    </location>
</feature>
<dbReference type="Pfam" id="PF03900">
    <property type="entry name" value="Porphobil_deamC"/>
    <property type="match status" value="1"/>
</dbReference>
<dbReference type="KEGG" id="dps:DP0602"/>
<evidence type="ECO:0000256" key="2">
    <source>
        <dbReference type="ARBA" id="ARBA00002869"/>
    </source>
</evidence>
<dbReference type="GO" id="GO:0004418">
    <property type="term" value="F:hydroxymethylbilane synthase activity"/>
    <property type="evidence" value="ECO:0007669"/>
    <property type="project" value="UniProtKB-UniRule"/>
</dbReference>
<dbReference type="PRINTS" id="PR00151">
    <property type="entry name" value="PORPHBDMNASE"/>
</dbReference>
<dbReference type="HOGENOM" id="CLU_019704_1_0_7"/>
<feature type="domain" description="Porphobilinogen deaminase N-terminal" evidence="10">
    <location>
        <begin position="5"/>
        <end position="206"/>
    </location>
</feature>
<dbReference type="InterPro" id="IPR036803">
    <property type="entry name" value="Porphobilinogen_deaminase_C_sf"/>
</dbReference>
<reference evidence="13" key="1">
    <citation type="journal article" date="2004" name="Environ. Microbiol.">
        <title>The genome of Desulfotalea psychrophila, a sulfate-reducing bacterium from permanently cold Arctic sediments.</title>
        <authorList>
            <person name="Rabus R."/>
            <person name="Ruepp A."/>
            <person name="Frickey T."/>
            <person name="Rattei T."/>
            <person name="Fartmann B."/>
            <person name="Stark M."/>
            <person name="Bauer M."/>
            <person name="Zibat A."/>
            <person name="Lombardot T."/>
            <person name="Becker I."/>
            <person name="Amann J."/>
            <person name="Gellner K."/>
            <person name="Teeling H."/>
            <person name="Leuschner W.D."/>
            <person name="Gloeckner F.-O."/>
            <person name="Lupas A.N."/>
            <person name="Amann R."/>
            <person name="Klenk H.-P."/>
        </authorList>
    </citation>
    <scope>NUCLEOTIDE SEQUENCE [LARGE SCALE GENOMIC DNA]</scope>
    <source>
        <strain evidence="13">DSM 12343 / LSv54</strain>
    </source>
</reference>
<dbReference type="InterPro" id="IPR022418">
    <property type="entry name" value="Porphobilinogen_deaminase_C"/>
</dbReference>
<keyword evidence="6" id="KW-0808">Transferase</keyword>
<sequence>MKNIINIGSRKSKLAMWQTNTIAGQLEAAGMETRINSMETKGDKILDRSIVKIGSKGVFTEELEVQLATGITDIAVHSAKDMQSQLPEDFELIAFSQREKVNDVLVSDDKEIDLADPTKKIRIGTSSVRRRAMLKQYYPHVQAVEMRGNLQTRIEKMRNGDCDALMLAYAGVKRMENDDMIVMEFDTARFTPPVGQGCIAIEAATNLDPARREAIRTALNDADSESCLLAERAYLKKLEGGCSIPAFGLACLEGEELVMRAGLSSLDGTRILVKEVRANRSEAETLGNNLGEYILENGGREMLAEIRRQQAGE</sequence>
<evidence type="ECO:0000256" key="6">
    <source>
        <dbReference type="ARBA" id="ARBA00022679"/>
    </source>
</evidence>
<keyword evidence="13" id="KW-1185">Reference proteome</keyword>
<comment type="catalytic activity">
    <reaction evidence="8">
        <text>4 porphobilinogen + H2O = hydroxymethylbilane + 4 NH4(+)</text>
        <dbReference type="Rhea" id="RHEA:13185"/>
        <dbReference type="ChEBI" id="CHEBI:15377"/>
        <dbReference type="ChEBI" id="CHEBI:28938"/>
        <dbReference type="ChEBI" id="CHEBI:57845"/>
        <dbReference type="ChEBI" id="CHEBI:58126"/>
        <dbReference type="EC" id="2.5.1.61"/>
    </reaction>
</comment>
<evidence type="ECO:0000256" key="9">
    <source>
        <dbReference type="NCBIfam" id="TIGR00212"/>
    </source>
</evidence>
<dbReference type="InterPro" id="IPR000860">
    <property type="entry name" value="HemC"/>
</dbReference>
<evidence type="ECO:0000256" key="3">
    <source>
        <dbReference type="ARBA" id="ARBA00004735"/>
    </source>
</evidence>
<dbReference type="AlphaFoldDB" id="Q6AQP2"/>
<dbReference type="Pfam" id="PF01379">
    <property type="entry name" value="Porphobil_deam"/>
    <property type="match status" value="1"/>
</dbReference>
<comment type="pathway">
    <text evidence="3">Porphyrin-containing compound metabolism; protoporphyrin-IX biosynthesis; coproporphyrinogen-III from 5-aminolevulinate: step 2/4.</text>
</comment>
<evidence type="ECO:0000256" key="7">
    <source>
        <dbReference type="ARBA" id="ARBA00023244"/>
    </source>
</evidence>
<dbReference type="EC" id="2.5.1.61" evidence="9"/>
<organism evidence="12 13">
    <name type="scientific">Desulfotalea psychrophila (strain LSv54 / DSM 12343)</name>
    <dbReference type="NCBI Taxonomy" id="177439"/>
    <lineage>
        <taxon>Bacteria</taxon>
        <taxon>Pseudomonadati</taxon>
        <taxon>Thermodesulfobacteriota</taxon>
        <taxon>Desulfobulbia</taxon>
        <taxon>Desulfobulbales</taxon>
        <taxon>Desulfocapsaceae</taxon>
        <taxon>Desulfotalea</taxon>
    </lineage>
</organism>
<dbReference type="OrthoDB" id="9810298at2"/>
<dbReference type="PANTHER" id="PTHR11557">
    <property type="entry name" value="PORPHOBILINOGEN DEAMINASE"/>
    <property type="match status" value="1"/>
</dbReference>
<dbReference type="FunFam" id="3.40.190.10:FF:000005">
    <property type="entry name" value="Porphobilinogen deaminase"/>
    <property type="match status" value="1"/>
</dbReference>
<dbReference type="Gene3D" id="3.40.190.10">
    <property type="entry name" value="Periplasmic binding protein-like II"/>
    <property type="match status" value="2"/>
</dbReference>
<gene>
    <name evidence="12" type="ordered locus">DP0602</name>
</gene>
<dbReference type="Proteomes" id="UP000000602">
    <property type="component" value="Chromosome"/>
</dbReference>
<dbReference type="SUPFAM" id="SSF53850">
    <property type="entry name" value="Periplasmic binding protein-like II"/>
    <property type="match status" value="1"/>
</dbReference>